<organism evidence="1 2">
    <name type="scientific">Trichonephila inaurata madagascariensis</name>
    <dbReference type="NCBI Taxonomy" id="2747483"/>
    <lineage>
        <taxon>Eukaryota</taxon>
        <taxon>Metazoa</taxon>
        <taxon>Ecdysozoa</taxon>
        <taxon>Arthropoda</taxon>
        <taxon>Chelicerata</taxon>
        <taxon>Arachnida</taxon>
        <taxon>Araneae</taxon>
        <taxon>Araneomorphae</taxon>
        <taxon>Entelegynae</taxon>
        <taxon>Araneoidea</taxon>
        <taxon>Nephilidae</taxon>
        <taxon>Trichonephila</taxon>
        <taxon>Trichonephila inaurata</taxon>
    </lineage>
</organism>
<dbReference type="Proteomes" id="UP000886998">
    <property type="component" value="Unassembled WGS sequence"/>
</dbReference>
<comment type="caution">
    <text evidence="1">The sequence shown here is derived from an EMBL/GenBank/DDBJ whole genome shotgun (WGS) entry which is preliminary data.</text>
</comment>
<dbReference type="EMBL" id="BMAV01015356">
    <property type="protein sequence ID" value="GFY64689.1"/>
    <property type="molecule type" value="Genomic_DNA"/>
</dbReference>
<protein>
    <recommendedName>
        <fullName evidence="3">Endonuclease/exonuclease/phosphatase domain-containing protein</fullName>
    </recommendedName>
</protein>
<dbReference type="SUPFAM" id="SSF56219">
    <property type="entry name" value="DNase I-like"/>
    <property type="match status" value="1"/>
</dbReference>
<accession>A0A8X6Y4D0</accession>
<proteinExistence type="predicted"/>
<name>A0A8X6Y4D0_9ARAC</name>
<gene>
    <name evidence="1" type="ORF">TNIN_160251</name>
</gene>
<evidence type="ECO:0000313" key="1">
    <source>
        <dbReference type="EMBL" id="GFY64689.1"/>
    </source>
</evidence>
<dbReference type="InterPro" id="IPR036691">
    <property type="entry name" value="Endo/exonu/phosph_ase_sf"/>
</dbReference>
<evidence type="ECO:0008006" key="3">
    <source>
        <dbReference type="Google" id="ProtNLM"/>
    </source>
</evidence>
<dbReference type="AlphaFoldDB" id="A0A8X6Y4D0"/>
<dbReference type="OrthoDB" id="6593055at2759"/>
<dbReference type="Gene3D" id="3.60.10.10">
    <property type="entry name" value="Endonuclease/exonuclease/phosphatase"/>
    <property type="match status" value="1"/>
</dbReference>
<sequence length="134" mass="15331">MGDFNAKHTSWKCDVDNRRGTFLDAHINRSGIRILAPPTPTRYTNMKTNWEKFTQNLNVPDNFTLPEAKITDDIDKQVAAFTERPHKAYINASKPLKNNDTSTSAGILINYLKKEQSQENLAIYEKPCGQKYLK</sequence>
<reference evidence="1" key="1">
    <citation type="submission" date="2020-08" db="EMBL/GenBank/DDBJ databases">
        <title>Multicomponent nature underlies the extraordinary mechanical properties of spider dragline silk.</title>
        <authorList>
            <person name="Kono N."/>
            <person name="Nakamura H."/>
            <person name="Mori M."/>
            <person name="Yoshida Y."/>
            <person name="Ohtoshi R."/>
            <person name="Malay A.D."/>
            <person name="Moran D.A.P."/>
            <person name="Tomita M."/>
            <person name="Numata K."/>
            <person name="Arakawa K."/>
        </authorList>
    </citation>
    <scope>NUCLEOTIDE SEQUENCE</scope>
</reference>
<evidence type="ECO:0000313" key="2">
    <source>
        <dbReference type="Proteomes" id="UP000886998"/>
    </source>
</evidence>
<keyword evidence="2" id="KW-1185">Reference proteome</keyword>